<organism evidence="2 3">
    <name type="scientific">Roseibacillus ishigakijimensis</name>
    <dbReference type="NCBI Taxonomy" id="454146"/>
    <lineage>
        <taxon>Bacteria</taxon>
        <taxon>Pseudomonadati</taxon>
        <taxon>Verrucomicrobiota</taxon>
        <taxon>Verrucomicrobiia</taxon>
        <taxon>Verrucomicrobiales</taxon>
        <taxon>Verrucomicrobiaceae</taxon>
        <taxon>Roseibacillus</taxon>
    </lineage>
</organism>
<keyword evidence="1" id="KW-0808">Transferase</keyword>
<dbReference type="SUPFAM" id="SSF52540">
    <property type="entry name" value="P-loop containing nucleoside triphosphate hydrolases"/>
    <property type="match status" value="1"/>
</dbReference>
<comment type="caution">
    <text evidence="2">The sequence shown here is derived from an EMBL/GenBank/DDBJ whole genome shotgun (WGS) entry which is preliminary data.</text>
</comment>
<accession>A0A934VLT3</accession>
<protein>
    <submittedName>
        <fullName evidence="2">Sulfotransferase</fullName>
    </submittedName>
</protein>
<dbReference type="GO" id="GO:0008146">
    <property type="term" value="F:sulfotransferase activity"/>
    <property type="evidence" value="ECO:0007669"/>
    <property type="project" value="InterPro"/>
</dbReference>
<dbReference type="RefSeq" id="WP_200390850.1">
    <property type="nucleotide sequence ID" value="NZ_JAENIO010000008.1"/>
</dbReference>
<dbReference type="PANTHER" id="PTHR10605:SF56">
    <property type="entry name" value="BIFUNCTIONAL HEPARAN SULFATE N-DEACETYLASE_N-SULFOTRANSFERASE"/>
    <property type="match status" value="1"/>
</dbReference>
<dbReference type="InterPro" id="IPR027417">
    <property type="entry name" value="P-loop_NTPase"/>
</dbReference>
<reference evidence="2" key="1">
    <citation type="submission" date="2021-01" db="EMBL/GenBank/DDBJ databases">
        <title>Modified the classification status of verrucomicrobia.</title>
        <authorList>
            <person name="Feng X."/>
        </authorList>
    </citation>
    <scope>NUCLEOTIDE SEQUENCE</scope>
    <source>
        <strain evidence="2">KCTC 12986</strain>
    </source>
</reference>
<dbReference type="AlphaFoldDB" id="A0A934VLT3"/>
<dbReference type="InterPro" id="IPR037359">
    <property type="entry name" value="NST/OST"/>
</dbReference>
<gene>
    <name evidence="2" type="ORF">JIN78_05015</name>
</gene>
<evidence type="ECO:0000313" key="2">
    <source>
        <dbReference type="EMBL" id="MBK1833416.1"/>
    </source>
</evidence>
<dbReference type="EMBL" id="JAENIO010000008">
    <property type="protein sequence ID" value="MBK1833416.1"/>
    <property type="molecule type" value="Genomic_DNA"/>
</dbReference>
<keyword evidence="3" id="KW-1185">Reference proteome</keyword>
<dbReference type="Pfam" id="PF13469">
    <property type="entry name" value="Sulfotransfer_3"/>
    <property type="match status" value="1"/>
</dbReference>
<dbReference type="PANTHER" id="PTHR10605">
    <property type="entry name" value="HEPARAN SULFATE SULFOTRANSFERASE"/>
    <property type="match status" value="1"/>
</dbReference>
<proteinExistence type="predicted"/>
<name>A0A934VLT3_9BACT</name>
<sequence length="302" mass="35137">MTPDFIILGAMKAATTSLHAMLVRHPKIFIPKGELFYFDCEDCLEHPDFFPWRCLSRGADVAGHKERYRNWYNMQFEFAAQDQLIGEDSTTYLSSELAPANIQAEAPQAKLIVMLREPVSRAYSHYWHLFKTNRATCSFEEMLARQPASLLTRGLYARQLENYYRLFPREQILVIFFEDFVQKAAEETAQVLAFLGIEALKEVCEPLHTNSAEMRRFVSAHLVWNRLRAGNKPDYQTRFELRPKGKSPLLDRVYNRWLNPIIEAKPPRISPDTKAYLRNYYKAPNEHLAGLLNRGLPGNWTF</sequence>
<evidence type="ECO:0000256" key="1">
    <source>
        <dbReference type="ARBA" id="ARBA00022679"/>
    </source>
</evidence>
<dbReference type="Proteomes" id="UP000604083">
    <property type="component" value="Unassembled WGS sequence"/>
</dbReference>
<dbReference type="Gene3D" id="3.40.50.300">
    <property type="entry name" value="P-loop containing nucleotide triphosphate hydrolases"/>
    <property type="match status" value="1"/>
</dbReference>
<evidence type="ECO:0000313" key="3">
    <source>
        <dbReference type="Proteomes" id="UP000604083"/>
    </source>
</evidence>